<evidence type="ECO:0000313" key="9">
    <source>
        <dbReference type="EMBL" id="ACE05726.1"/>
    </source>
</evidence>
<dbReference type="GO" id="GO:0008780">
    <property type="term" value="F:acyl-[acyl-carrier-protein]-UDP-N-acetylglucosamine O-acyltransferase activity"/>
    <property type="evidence" value="ECO:0007669"/>
    <property type="project" value="InterPro"/>
</dbReference>
<name>B3ER74_AMOA5</name>
<evidence type="ECO:0000256" key="6">
    <source>
        <dbReference type="ARBA" id="ARBA00023098"/>
    </source>
</evidence>
<dbReference type="Proteomes" id="UP000001227">
    <property type="component" value="Chromosome"/>
</dbReference>
<dbReference type="RefSeq" id="WP_012472489.1">
    <property type="nucleotide sequence ID" value="NC_010830.1"/>
</dbReference>
<dbReference type="PANTHER" id="PTHR43480:SF1">
    <property type="entry name" value="ACYL-[ACYL-CARRIER-PROTEIN]--UDP-N-ACETYLGLUCOSAMINE O-ACYLTRANSFERASE, MITOCHONDRIAL-RELATED"/>
    <property type="match status" value="1"/>
</dbReference>
<dbReference type="CDD" id="cd03351">
    <property type="entry name" value="LbH_UDP-GlcNAc_AT"/>
    <property type="match status" value="1"/>
</dbReference>
<evidence type="ECO:0000256" key="4">
    <source>
        <dbReference type="ARBA" id="ARBA00022679"/>
    </source>
</evidence>
<dbReference type="GO" id="GO:0016020">
    <property type="term" value="C:membrane"/>
    <property type="evidence" value="ECO:0007669"/>
    <property type="project" value="GOC"/>
</dbReference>
<reference evidence="9 10" key="1">
    <citation type="journal article" date="2010" name="J. Bacteriol.">
        <title>The genome of the amoeba symbiont 'Candidatus Amoebophilus asiaticus' reveals common mechanisms for host cell interaction among amoeba-associated bacteria.</title>
        <authorList>
            <person name="Schmitz-Esser S."/>
            <person name="Tischler P."/>
            <person name="Arnold R."/>
            <person name="Montanaro J."/>
            <person name="Wagner M."/>
            <person name="Rattei T."/>
            <person name="Horn M."/>
        </authorList>
    </citation>
    <scope>NUCLEOTIDE SEQUENCE [LARGE SCALE GENOMIC DNA]</scope>
    <source>
        <strain evidence="9 10">5a2</strain>
    </source>
</reference>
<dbReference type="InterPro" id="IPR029098">
    <property type="entry name" value="Acetyltransf_C"/>
</dbReference>
<dbReference type="PANTHER" id="PTHR43480">
    <property type="entry name" value="ACYL-[ACYL-CARRIER-PROTEIN]--UDP-N-ACETYLGLUCOSAMINE O-ACYLTRANSFERASE"/>
    <property type="match status" value="1"/>
</dbReference>
<keyword evidence="1" id="KW-0963">Cytoplasm</keyword>
<keyword evidence="2" id="KW-0444">Lipid biosynthesis</keyword>
<keyword evidence="10" id="KW-1185">Reference proteome</keyword>
<keyword evidence="6" id="KW-0443">Lipid metabolism</keyword>
<dbReference type="Gene3D" id="2.160.10.10">
    <property type="entry name" value="Hexapeptide repeat proteins"/>
    <property type="match status" value="1"/>
</dbReference>
<dbReference type="InterPro" id="IPR001451">
    <property type="entry name" value="Hexapep"/>
</dbReference>
<dbReference type="EMBL" id="CP001102">
    <property type="protein sequence ID" value="ACE05726.1"/>
    <property type="molecule type" value="Genomic_DNA"/>
</dbReference>
<organism evidence="9 10">
    <name type="scientific">Amoebophilus asiaticus (strain 5a2)</name>
    <dbReference type="NCBI Taxonomy" id="452471"/>
    <lineage>
        <taxon>Bacteria</taxon>
        <taxon>Pseudomonadati</taxon>
        <taxon>Bacteroidota</taxon>
        <taxon>Cytophagia</taxon>
        <taxon>Cytophagales</taxon>
        <taxon>Amoebophilaceae</taxon>
        <taxon>Candidatus Amoebophilus</taxon>
    </lineage>
</organism>
<dbReference type="NCBIfam" id="NF003657">
    <property type="entry name" value="PRK05289.1"/>
    <property type="match status" value="1"/>
</dbReference>
<proteinExistence type="predicted"/>
<keyword evidence="7" id="KW-0012">Acyltransferase</keyword>
<dbReference type="GO" id="GO:0009245">
    <property type="term" value="P:lipid A biosynthetic process"/>
    <property type="evidence" value="ECO:0007669"/>
    <property type="project" value="UniProtKB-KW"/>
</dbReference>
<sequence length="258" mass="28096">MIQSLNYIHPQAQLGENVSVGPFTTISENVIIGEGTWIGPHVTILPGARIGRHCQIFPGAVIATIPQDLKFQGEETTAEIGDYTIIREYVTISRGTLAGPTTTIGNHVLLMAYVHVAHDCIIGDHCVLANAVQLAGHVELGTHVKIGGTAALRQFVKVGAYAMIGGGSLVKKDIPPFVKVAREPLKYCGLNIVGLKRLGFTAYQLQTIQLIYRYIFQQDLPLAEALTRIEQEIPSCWEKDTILKFINNASLGIVKNTI</sequence>
<dbReference type="HOGENOM" id="CLU_061249_0_0_10"/>
<gene>
    <name evidence="9" type="ordered locus">Aasi_0288</name>
</gene>
<dbReference type="PIRSF" id="PIRSF000456">
    <property type="entry name" value="UDP-GlcNAc_acltr"/>
    <property type="match status" value="1"/>
</dbReference>
<dbReference type="Pfam" id="PF00132">
    <property type="entry name" value="Hexapep"/>
    <property type="match status" value="2"/>
</dbReference>
<dbReference type="InterPro" id="IPR018357">
    <property type="entry name" value="Hexapep_transf_CS"/>
</dbReference>
<evidence type="ECO:0000313" key="10">
    <source>
        <dbReference type="Proteomes" id="UP000001227"/>
    </source>
</evidence>
<dbReference type="OrthoDB" id="9807278at2"/>
<dbReference type="KEGG" id="aas:Aasi_0288"/>
<evidence type="ECO:0000256" key="5">
    <source>
        <dbReference type="ARBA" id="ARBA00022737"/>
    </source>
</evidence>
<dbReference type="SUPFAM" id="SSF51161">
    <property type="entry name" value="Trimeric LpxA-like enzymes"/>
    <property type="match status" value="1"/>
</dbReference>
<feature type="domain" description="UDP N-acetylglucosamine O-acyltransferase C-terminal" evidence="8">
    <location>
        <begin position="173"/>
        <end position="254"/>
    </location>
</feature>
<protein>
    <recommendedName>
        <fullName evidence="8">UDP N-acetylglucosamine O-acyltransferase C-terminal domain-containing protein</fullName>
    </recommendedName>
</protein>
<dbReference type="NCBIfam" id="TIGR01852">
    <property type="entry name" value="lipid_A_lpxA"/>
    <property type="match status" value="1"/>
</dbReference>
<dbReference type="InterPro" id="IPR010137">
    <property type="entry name" value="Lipid_A_LpxA"/>
</dbReference>
<evidence type="ECO:0000259" key="8">
    <source>
        <dbReference type="Pfam" id="PF13720"/>
    </source>
</evidence>
<keyword evidence="5" id="KW-0677">Repeat</keyword>
<keyword evidence="4" id="KW-0808">Transferase</keyword>
<keyword evidence="3" id="KW-0441">Lipid A biosynthesis</keyword>
<dbReference type="PROSITE" id="PS00101">
    <property type="entry name" value="HEXAPEP_TRANSFERASES"/>
    <property type="match status" value="1"/>
</dbReference>
<dbReference type="InterPro" id="IPR011004">
    <property type="entry name" value="Trimer_LpxA-like_sf"/>
</dbReference>
<accession>B3ER74</accession>
<evidence type="ECO:0000256" key="7">
    <source>
        <dbReference type="ARBA" id="ARBA00023315"/>
    </source>
</evidence>
<dbReference type="STRING" id="452471.Aasi_0288"/>
<dbReference type="Gene3D" id="1.20.1180.10">
    <property type="entry name" value="Udp N-acetylglucosamine O-acyltransferase, C-terminal domain"/>
    <property type="match status" value="1"/>
</dbReference>
<dbReference type="eggNOG" id="COG1043">
    <property type="taxonomic scope" value="Bacteria"/>
</dbReference>
<dbReference type="Pfam" id="PF13720">
    <property type="entry name" value="Acetyltransf_11"/>
    <property type="match status" value="1"/>
</dbReference>
<evidence type="ECO:0000256" key="3">
    <source>
        <dbReference type="ARBA" id="ARBA00022556"/>
    </source>
</evidence>
<dbReference type="InterPro" id="IPR037157">
    <property type="entry name" value="Acetyltransf_C_sf"/>
</dbReference>
<evidence type="ECO:0000256" key="2">
    <source>
        <dbReference type="ARBA" id="ARBA00022516"/>
    </source>
</evidence>
<dbReference type="AlphaFoldDB" id="B3ER74"/>
<evidence type="ECO:0000256" key="1">
    <source>
        <dbReference type="ARBA" id="ARBA00022490"/>
    </source>
</evidence>